<dbReference type="GeneID" id="115478189"/>
<dbReference type="PANTHER" id="PTHR16078">
    <property type="entry name" value="COILED-COIL DOMAIN-CONTAINING PROTEIN 87"/>
    <property type="match status" value="1"/>
</dbReference>
<dbReference type="Pfam" id="PF03999">
    <property type="entry name" value="MAP65_ASE1"/>
    <property type="match status" value="1"/>
</dbReference>
<protein>
    <submittedName>
        <fullName evidence="3">Coiled-coil domain-containing protein 87</fullName>
    </submittedName>
</protein>
<reference evidence="3" key="1">
    <citation type="submission" date="2025-08" db="UniProtKB">
        <authorList>
            <consortium name="RefSeq"/>
        </authorList>
    </citation>
    <scope>IDENTIFICATION</scope>
</reference>
<dbReference type="Proteomes" id="UP000515156">
    <property type="component" value="Chromosome 9"/>
</dbReference>
<proteinExistence type="predicted"/>
<evidence type="ECO:0000256" key="1">
    <source>
        <dbReference type="SAM" id="Coils"/>
    </source>
</evidence>
<keyword evidence="1" id="KW-0175">Coiled coil</keyword>
<dbReference type="CTD" id="55231"/>
<name>A0A6P7Z3S4_9AMPH</name>
<dbReference type="AlphaFoldDB" id="A0A6P7Z3S4"/>
<gene>
    <name evidence="3" type="primary">CCDC87</name>
</gene>
<dbReference type="InterPro" id="IPR037383">
    <property type="entry name" value="CCDC87"/>
</dbReference>
<dbReference type="RefSeq" id="XP_030071331.1">
    <property type="nucleotide sequence ID" value="XM_030215471.1"/>
</dbReference>
<dbReference type="InParanoid" id="A0A6P7Z3S4"/>
<keyword evidence="2" id="KW-1185">Reference proteome</keyword>
<evidence type="ECO:0000313" key="2">
    <source>
        <dbReference type="Proteomes" id="UP000515156"/>
    </source>
</evidence>
<feature type="coiled-coil region" evidence="1">
    <location>
        <begin position="414"/>
        <end position="441"/>
    </location>
</feature>
<dbReference type="FunCoup" id="A0A6P7Z3S4">
    <property type="interactions" value="42"/>
</dbReference>
<dbReference type="PANTHER" id="PTHR16078:SF1">
    <property type="entry name" value="COILED-COIL DOMAIN-CONTAINING PROTEIN 87"/>
    <property type="match status" value="1"/>
</dbReference>
<dbReference type="OrthoDB" id="67750at2759"/>
<sequence>MAKGIITEMNTFVKPRGLQERIILKHSCSLSELDLNTMTLSRLYDDILRPLTLFPSPLSALEESEEKSLAQKPEDGYTAQISLPYLCHIIQKRLYVDATLTADSSKVQRIFEDIILEKVRSGFKTIQQNIPDPTLNIVDNTELFHRIILYIIIVCEKLFLHYVHMMESHKDPTLFSDQTIFTRIKRQLLSDCSKFLNILQVKHLVIEDIKRLQGIHASGVPVLKKKPLQGPSWRTETDGDKGSGLETFDSSFTMEQFIKSRSCIRLYKEQEIKEILSDVEKGRDIILPDILKTNIAFTKKPCKAVRTPYPPKHLDDSIIVQKVDRKEGTTMKRSHSLPNLSLGDLLEDVSEVKLPRSESSEIFHDVATYENIEELIANDLKWLTQDFSIKHIQRMEVQNDETEIPPLIKVLNYSKKRAAKLQKLEQALKDLEEKEKNENLEDGLKFEVQAYPQSAEWAIDTTSQPFMKIFEVQFTDSQPIDRLDQQEKLDHLKLEKHTHFELATRNFKIPNKPLVKTADVQFSDRLLIDSPEFDIHLPVYDELAEEMESSEVQQLDRKLFLGSKLTKAYKAFTENLPRKHLLFDQDPSLESTAFGVTLSQYMTSSKLTRKSEERVINAELQNVGKNIQESSLIPQKEQVSASQSQQNLPFSGLSWWKNMTNADDYLQFLSTQDSDYLHVIFNLNDIDDQEKEQKELAITSAPKIKRELDKKFSKGKAKEEKLIPGLWNVSSSTLQNLGAESFLEGYKSGEGLPRPLQTKTVKVDDEYQTEEGKLEDEVLQKRLDAIWWDLHVPYHDRLDMAIKYSSSKYQGYLRKILTDWELAVKYIREREGLLRELEIFERTASDPNRFFQRGHKATFLARVTESKKRKKLHSQISEIERELLKVLHRLEKKFKDTVTYKGRPYLEKMKWDKIEMLYWLQQERREILMEALVHKERIGFKLPPMNTPQLSKLQSQ</sequence>
<dbReference type="KEGG" id="muo:115478189"/>
<evidence type="ECO:0000313" key="3">
    <source>
        <dbReference type="RefSeq" id="XP_030071331.1"/>
    </source>
</evidence>
<organism evidence="2 3">
    <name type="scientific">Microcaecilia unicolor</name>
    <dbReference type="NCBI Taxonomy" id="1415580"/>
    <lineage>
        <taxon>Eukaryota</taxon>
        <taxon>Metazoa</taxon>
        <taxon>Chordata</taxon>
        <taxon>Craniata</taxon>
        <taxon>Vertebrata</taxon>
        <taxon>Euteleostomi</taxon>
        <taxon>Amphibia</taxon>
        <taxon>Gymnophiona</taxon>
        <taxon>Siphonopidae</taxon>
        <taxon>Microcaecilia</taxon>
    </lineage>
</organism>
<accession>A0A6P7Z3S4</accession>
<dbReference type="Gene3D" id="1.20.58.1520">
    <property type="match status" value="1"/>
</dbReference>